<dbReference type="EMBL" id="VOHM01000002">
    <property type="protein sequence ID" value="TWT28922.1"/>
    <property type="molecule type" value="Genomic_DNA"/>
</dbReference>
<comment type="caution">
    <text evidence="1">The sequence shown here is derived from an EMBL/GenBank/DDBJ whole genome shotgun (WGS) entry which is preliminary data.</text>
</comment>
<evidence type="ECO:0000313" key="1">
    <source>
        <dbReference type="EMBL" id="TWT28922.1"/>
    </source>
</evidence>
<reference evidence="1 2" key="1">
    <citation type="submission" date="2019-08" db="EMBL/GenBank/DDBJ databases">
        <authorList>
            <person name="Lei W."/>
        </authorList>
    </citation>
    <scope>NUCLEOTIDE SEQUENCE [LARGE SCALE GENOMIC DNA]</scope>
    <source>
        <strain evidence="1 2">CCUG 58627</strain>
    </source>
</reference>
<protein>
    <recommendedName>
        <fullName evidence="3">HEAT repeat domain-containing protein</fullName>
    </recommendedName>
</protein>
<evidence type="ECO:0008006" key="3">
    <source>
        <dbReference type="Google" id="ProtNLM"/>
    </source>
</evidence>
<dbReference type="AlphaFoldDB" id="A0A5C5UTI2"/>
<name>A0A5C5UTI2_9CORY</name>
<evidence type="ECO:0000313" key="2">
    <source>
        <dbReference type="Proteomes" id="UP000320791"/>
    </source>
</evidence>
<sequence>MKIVDLSPTQEILEYTNWSGVFHAYGVATDTPQHLRALLGNDERAIAEALEHLFVATTHQGDYYPAAEPAALFVIAALDELNPQEIFYEQLRSDLLDWLRFAGESFYGKPHAAHEVITQLLNLKFTSPTDYLELTRVLVAWTKKCQSKQLRRKVRNRLRAELDTWLGNIIRWPLIDALGTLGHSVSRYLNDPDPIVQAFAAIHTHSKKGTRTLNRSLARITTWDPHYPVEVLRPLVCELIARAKTIEDILPAAVAVMRHGNFRNMEWHELLTFACKERASYPNAHREILKALVENDTVWVRPRSSGLIYRLEEFGLPQTRAELRGFLTSNHQRKELTNLR</sequence>
<keyword evidence="2" id="KW-1185">Reference proteome</keyword>
<gene>
    <name evidence="1" type="ORF">FRX94_01670</name>
</gene>
<dbReference type="RefSeq" id="WP_146323377.1">
    <property type="nucleotide sequence ID" value="NZ_BAABLR010000075.1"/>
</dbReference>
<organism evidence="1 2">
    <name type="scientific">Corynebacterium canis</name>
    <dbReference type="NCBI Taxonomy" id="679663"/>
    <lineage>
        <taxon>Bacteria</taxon>
        <taxon>Bacillati</taxon>
        <taxon>Actinomycetota</taxon>
        <taxon>Actinomycetes</taxon>
        <taxon>Mycobacteriales</taxon>
        <taxon>Corynebacteriaceae</taxon>
        <taxon>Corynebacterium</taxon>
    </lineage>
</organism>
<accession>A0A5C5UTI2</accession>
<proteinExistence type="predicted"/>
<dbReference type="OrthoDB" id="292843at2"/>
<dbReference type="Proteomes" id="UP000320791">
    <property type="component" value="Unassembled WGS sequence"/>
</dbReference>